<evidence type="ECO:0000313" key="4">
    <source>
        <dbReference type="Proteomes" id="UP000775877"/>
    </source>
</evidence>
<evidence type="ECO:0000256" key="1">
    <source>
        <dbReference type="SAM" id="MobiDB-lite"/>
    </source>
</evidence>
<accession>A0A955L1S6</accession>
<evidence type="ECO:0000259" key="2">
    <source>
        <dbReference type="Pfam" id="PF13519"/>
    </source>
</evidence>
<reference evidence="3" key="2">
    <citation type="journal article" date="2021" name="Microbiome">
        <title>Successional dynamics and alternative stable states in a saline activated sludge microbial community over 9 years.</title>
        <authorList>
            <person name="Wang Y."/>
            <person name="Ye J."/>
            <person name="Ju F."/>
            <person name="Liu L."/>
            <person name="Boyd J.A."/>
            <person name="Deng Y."/>
            <person name="Parks D.H."/>
            <person name="Jiang X."/>
            <person name="Yin X."/>
            <person name="Woodcroft B.J."/>
            <person name="Tyson G.W."/>
            <person name="Hugenholtz P."/>
            <person name="Polz M.F."/>
            <person name="Zhang T."/>
        </authorList>
    </citation>
    <scope>NUCLEOTIDE SEQUENCE</scope>
    <source>
        <strain evidence="3">HKST-UBA13</strain>
    </source>
</reference>
<dbReference type="PANTHER" id="PTHR36846">
    <property type="entry name" value="PROTEIN VIAA"/>
    <property type="match status" value="1"/>
</dbReference>
<evidence type="ECO:0000313" key="3">
    <source>
        <dbReference type="EMBL" id="MCA9381293.1"/>
    </source>
</evidence>
<dbReference type="Pfam" id="PF13519">
    <property type="entry name" value="VWA_2"/>
    <property type="match status" value="1"/>
</dbReference>
<dbReference type="Gene3D" id="3.40.50.410">
    <property type="entry name" value="von Willebrand factor, type A domain"/>
    <property type="match status" value="1"/>
</dbReference>
<dbReference type="PANTHER" id="PTHR36846:SF1">
    <property type="entry name" value="PROTEIN VIAA"/>
    <property type="match status" value="1"/>
</dbReference>
<feature type="region of interest" description="Disordered" evidence="1">
    <location>
        <begin position="151"/>
        <end position="186"/>
    </location>
</feature>
<dbReference type="AlphaFoldDB" id="A0A955L1S6"/>
<comment type="caution">
    <text evidence="3">The sequence shown here is derived from an EMBL/GenBank/DDBJ whole genome shotgun (WGS) entry which is preliminary data.</text>
</comment>
<dbReference type="Proteomes" id="UP000775877">
    <property type="component" value="Unassembled WGS sequence"/>
</dbReference>
<proteinExistence type="predicted"/>
<dbReference type="InterPro" id="IPR036465">
    <property type="entry name" value="vWFA_dom_sf"/>
</dbReference>
<sequence length="525" mass="58991">MKRINEESFSNLFGEKRYTINCDKFDIEDFQGIKECSSKLLKQEAAGAEELPTYPDLMQDMFSMLCKTVPKLNPEYEVKLDHMFNYEIAKQMQEHRRTKEIRAMSQMDKMMSALGVEDLSEETLRLIKELKEQRAAQKEMEDAAKALQDALGNMPVPGGNGDKAGDGDAADTTSEDGEGEGKAPSPEELTLEAAKQRMQDAVDNFKESFEDKEVKNKIGQALSKVRDGMRQTSKLLQQWGLGGDSSFINSGHRHKIELLKKLEGNSKLKQIAELAGKLTMLAMSEQAQKIPKGCEEVYSISTGRDFDRMLPSELLKLQDPDREIEFFKDYIEGNCLQYALKGKEKKARGAMVVCIDESGSMQGAPDNWAKAVAIALLNVAKKQNRNFFVVHFNGNRNPGTLPVHRFTKTEGFPAERVIDMAEMFMNGGTDFMAPLTRARMCIDEEVNFHKADIIFITDGECAVTNDWLAEFKTWKKSKAVSIYSILINCGYNSDVSLKEFSDKVAKLNDMRSKGDEIAIDLFASV</sequence>
<name>A0A955L1S6_9BACT</name>
<reference evidence="3" key="1">
    <citation type="submission" date="2020-04" db="EMBL/GenBank/DDBJ databases">
        <authorList>
            <person name="Zhang T."/>
        </authorList>
    </citation>
    <scope>NUCLEOTIDE SEQUENCE</scope>
    <source>
        <strain evidence="3">HKST-UBA13</strain>
    </source>
</reference>
<dbReference type="SUPFAM" id="SSF53300">
    <property type="entry name" value="vWA-like"/>
    <property type="match status" value="1"/>
</dbReference>
<protein>
    <recommendedName>
        <fullName evidence="2">VWFA domain-containing protein</fullName>
    </recommendedName>
</protein>
<organism evidence="3 4">
    <name type="scientific">Candidatus Dojkabacteria bacterium</name>
    <dbReference type="NCBI Taxonomy" id="2099670"/>
    <lineage>
        <taxon>Bacteria</taxon>
        <taxon>Candidatus Dojkabacteria</taxon>
    </lineage>
</organism>
<gene>
    <name evidence="3" type="ORF">KC678_03440</name>
</gene>
<dbReference type="GO" id="GO:0005829">
    <property type="term" value="C:cytosol"/>
    <property type="evidence" value="ECO:0007669"/>
    <property type="project" value="TreeGrafter"/>
</dbReference>
<dbReference type="EMBL" id="JAGQLJ010000071">
    <property type="protein sequence ID" value="MCA9381293.1"/>
    <property type="molecule type" value="Genomic_DNA"/>
</dbReference>
<dbReference type="InterPro" id="IPR002035">
    <property type="entry name" value="VWF_A"/>
</dbReference>
<feature type="domain" description="VWFA" evidence="2">
    <location>
        <begin position="351"/>
        <end position="460"/>
    </location>
</feature>